<dbReference type="Proteomes" id="UP001501842">
    <property type="component" value="Unassembled WGS sequence"/>
</dbReference>
<dbReference type="RefSeq" id="WP_344454330.1">
    <property type="nucleotide sequence ID" value="NZ_BAAATZ010000026.1"/>
</dbReference>
<keyword evidence="3" id="KW-1185">Reference proteome</keyword>
<dbReference type="EMBL" id="BAAATZ010000026">
    <property type="protein sequence ID" value="GAA2733836.1"/>
    <property type="molecule type" value="Genomic_DNA"/>
</dbReference>
<keyword evidence="1" id="KW-0175">Coiled coil</keyword>
<accession>A0ABN3UKQ1</accession>
<proteinExistence type="predicted"/>
<evidence type="ECO:0000313" key="2">
    <source>
        <dbReference type="EMBL" id="GAA2733836.1"/>
    </source>
</evidence>
<evidence type="ECO:0000313" key="3">
    <source>
        <dbReference type="Proteomes" id="UP001501842"/>
    </source>
</evidence>
<evidence type="ECO:0000256" key="1">
    <source>
        <dbReference type="SAM" id="Coils"/>
    </source>
</evidence>
<sequence>MDSEIQLIGDDDGLEIFEDPAAVEKYPVSEGPSSSKDLGPGLKYRRNQAAVVVVTASVAAVNFRRWLMITKGSAQHAMKFGLVKGKDPRTLYAMAGKAGSIKSWLQVEKGLVSRLAHPSTLAVVAGCMALAALHARRNHADALAELGKETERAEETAAALAEVRTENKALTLANKKLRAAAENALEAENARVLAAVAAIRTDLTAQIAEATAKAAAAEQLARAERAKRLALAAQLATARADLDAARRTNGLDTVATVGGTSR</sequence>
<protein>
    <submittedName>
        <fullName evidence="2">Uncharacterized protein</fullName>
    </submittedName>
</protein>
<gene>
    <name evidence="2" type="ORF">GCM10010439_54850</name>
</gene>
<organism evidence="2 3">
    <name type="scientific">Actinocorallia aurantiaca</name>
    <dbReference type="NCBI Taxonomy" id="46204"/>
    <lineage>
        <taxon>Bacteria</taxon>
        <taxon>Bacillati</taxon>
        <taxon>Actinomycetota</taxon>
        <taxon>Actinomycetes</taxon>
        <taxon>Streptosporangiales</taxon>
        <taxon>Thermomonosporaceae</taxon>
        <taxon>Actinocorallia</taxon>
    </lineage>
</organism>
<feature type="coiled-coil region" evidence="1">
    <location>
        <begin position="143"/>
        <end position="227"/>
    </location>
</feature>
<comment type="caution">
    <text evidence="2">The sequence shown here is derived from an EMBL/GenBank/DDBJ whole genome shotgun (WGS) entry which is preliminary data.</text>
</comment>
<name>A0ABN3UKQ1_9ACTN</name>
<reference evidence="2 3" key="1">
    <citation type="journal article" date="2019" name="Int. J. Syst. Evol. Microbiol.">
        <title>The Global Catalogue of Microorganisms (GCM) 10K type strain sequencing project: providing services to taxonomists for standard genome sequencing and annotation.</title>
        <authorList>
            <consortium name="The Broad Institute Genomics Platform"/>
            <consortium name="The Broad Institute Genome Sequencing Center for Infectious Disease"/>
            <person name="Wu L."/>
            <person name="Ma J."/>
        </authorList>
    </citation>
    <scope>NUCLEOTIDE SEQUENCE [LARGE SCALE GENOMIC DNA]</scope>
    <source>
        <strain evidence="2 3">JCM 8201</strain>
    </source>
</reference>